<name>A0ABR3YAD1_9EURO</name>
<organism evidence="1 2">
    <name type="scientific">Paecilomyces lecythidis</name>
    <dbReference type="NCBI Taxonomy" id="3004212"/>
    <lineage>
        <taxon>Eukaryota</taxon>
        <taxon>Fungi</taxon>
        <taxon>Dikarya</taxon>
        <taxon>Ascomycota</taxon>
        <taxon>Pezizomycotina</taxon>
        <taxon>Eurotiomycetes</taxon>
        <taxon>Eurotiomycetidae</taxon>
        <taxon>Eurotiales</taxon>
        <taxon>Thermoascaceae</taxon>
        <taxon>Paecilomyces</taxon>
    </lineage>
</organism>
<evidence type="ECO:0000313" key="1">
    <source>
        <dbReference type="EMBL" id="KAL1885265.1"/>
    </source>
</evidence>
<protein>
    <submittedName>
        <fullName evidence="1">Uncharacterized protein</fullName>
    </submittedName>
</protein>
<dbReference type="EMBL" id="JAVDPF010000003">
    <property type="protein sequence ID" value="KAL1885265.1"/>
    <property type="molecule type" value="Genomic_DNA"/>
</dbReference>
<evidence type="ECO:0000313" key="2">
    <source>
        <dbReference type="Proteomes" id="UP001583193"/>
    </source>
</evidence>
<comment type="caution">
    <text evidence="1">The sequence shown here is derived from an EMBL/GenBank/DDBJ whole genome shotgun (WGS) entry which is preliminary data.</text>
</comment>
<sequence length="140" mass="15305">MDSSPASYDLGTCGPAAPRIRGSYMVSFGGTSYLYGNLPRLMDTICTRLEEGCQAPESTVQRCRAAEAAANQFTGDEAVATWNEIMAPCVTQPAVRRLRGRNEGGQSIRSPKTETITGVNHVALTEERLRDHDYIVKLHD</sequence>
<reference evidence="1 2" key="1">
    <citation type="journal article" date="2024" name="IMA Fungus">
        <title>IMA Genome - F19 : A genome assembly and annotation guide to empower mycologists, including annotated draft genome sequences of Ceratocystis pirilliformis, Diaporthe australafricana, Fusarium ophioides, Paecilomyces lecythidis, and Sporothrix stenoceras.</title>
        <authorList>
            <person name="Aylward J."/>
            <person name="Wilson A.M."/>
            <person name="Visagie C.M."/>
            <person name="Spraker J."/>
            <person name="Barnes I."/>
            <person name="Buitendag C."/>
            <person name="Ceriani C."/>
            <person name="Del Mar Angel L."/>
            <person name="du Plessis D."/>
            <person name="Fuchs T."/>
            <person name="Gasser K."/>
            <person name="Kramer D."/>
            <person name="Li W."/>
            <person name="Munsamy K."/>
            <person name="Piso A."/>
            <person name="Price J.L."/>
            <person name="Sonnekus B."/>
            <person name="Thomas C."/>
            <person name="van der Nest A."/>
            <person name="van Dijk A."/>
            <person name="van Heerden A."/>
            <person name="van Vuuren N."/>
            <person name="Yilmaz N."/>
            <person name="Duong T.A."/>
            <person name="van der Merwe N.A."/>
            <person name="Wingfield M.J."/>
            <person name="Wingfield B.D."/>
        </authorList>
    </citation>
    <scope>NUCLEOTIDE SEQUENCE [LARGE SCALE GENOMIC DNA]</scope>
    <source>
        <strain evidence="1 2">CMW 18167</strain>
    </source>
</reference>
<keyword evidence="2" id="KW-1185">Reference proteome</keyword>
<proteinExistence type="predicted"/>
<accession>A0ABR3YAD1</accession>
<gene>
    <name evidence="1" type="ORF">Plec18167_001922</name>
</gene>
<dbReference type="Proteomes" id="UP001583193">
    <property type="component" value="Unassembled WGS sequence"/>
</dbReference>